<evidence type="ECO:0000259" key="9">
    <source>
        <dbReference type="PROSITE" id="PS50928"/>
    </source>
</evidence>
<evidence type="ECO:0000256" key="5">
    <source>
        <dbReference type="ARBA" id="ARBA00022989"/>
    </source>
</evidence>
<name>A0A2M8WRW0_9MICO</name>
<protein>
    <submittedName>
        <fullName evidence="10">Peptide/nickel transport system permease protein</fullName>
    </submittedName>
</protein>
<dbReference type="InterPro" id="IPR000515">
    <property type="entry name" value="MetI-like"/>
</dbReference>
<reference evidence="10 11" key="1">
    <citation type="submission" date="2017-11" db="EMBL/GenBank/DDBJ databases">
        <title>Genomic Encyclopedia of Archaeal and Bacterial Type Strains, Phase II (KMG-II): From Individual Species to Whole Genera.</title>
        <authorList>
            <person name="Goeker M."/>
        </authorList>
    </citation>
    <scope>NUCLEOTIDE SEQUENCE [LARGE SCALE GENOMIC DNA]</scope>
    <source>
        <strain evidence="10 11">DSM 22413</strain>
    </source>
</reference>
<feature type="transmembrane region" description="Helical" evidence="7">
    <location>
        <begin position="34"/>
        <end position="52"/>
    </location>
</feature>
<dbReference type="PANTHER" id="PTHR43386">
    <property type="entry name" value="OLIGOPEPTIDE TRANSPORT SYSTEM PERMEASE PROTEIN APPC"/>
    <property type="match status" value="1"/>
</dbReference>
<dbReference type="EMBL" id="PGTZ01000007">
    <property type="protein sequence ID" value="PJI93680.1"/>
    <property type="molecule type" value="Genomic_DNA"/>
</dbReference>
<feature type="region of interest" description="Disordered" evidence="8">
    <location>
        <begin position="1"/>
        <end position="24"/>
    </location>
</feature>
<accession>A0A2M8WRW0</accession>
<evidence type="ECO:0000256" key="3">
    <source>
        <dbReference type="ARBA" id="ARBA00022475"/>
    </source>
</evidence>
<dbReference type="SUPFAM" id="SSF161098">
    <property type="entry name" value="MetI-like"/>
    <property type="match status" value="1"/>
</dbReference>
<comment type="similarity">
    <text evidence="7">Belongs to the binding-protein-dependent transport system permease family.</text>
</comment>
<evidence type="ECO:0000313" key="10">
    <source>
        <dbReference type="EMBL" id="PJI93680.1"/>
    </source>
</evidence>
<evidence type="ECO:0000313" key="11">
    <source>
        <dbReference type="Proteomes" id="UP000231586"/>
    </source>
</evidence>
<proteinExistence type="inferred from homology"/>
<dbReference type="Proteomes" id="UP000231586">
    <property type="component" value="Unassembled WGS sequence"/>
</dbReference>
<dbReference type="RefSeq" id="WP_100349335.1">
    <property type="nucleotide sequence ID" value="NZ_PGTZ01000007.1"/>
</dbReference>
<feature type="transmembrane region" description="Helical" evidence="7">
    <location>
        <begin position="217"/>
        <end position="241"/>
    </location>
</feature>
<comment type="subcellular location">
    <subcellularLocation>
        <location evidence="1 7">Cell membrane</location>
        <topology evidence="1 7">Multi-pass membrane protein</topology>
    </subcellularLocation>
</comment>
<dbReference type="CDD" id="cd06261">
    <property type="entry name" value="TM_PBP2"/>
    <property type="match status" value="1"/>
</dbReference>
<dbReference type="InterPro" id="IPR050366">
    <property type="entry name" value="BP-dependent_transpt_permease"/>
</dbReference>
<dbReference type="Gene3D" id="1.10.3720.10">
    <property type="entry name" value="MetI-like"/>
    <property type="match status" value="1"/>
</dbReference>
<dbReference type="OrthoDB" id="9812701at2"/>
<sequence>MTTTVLPEAHSPHDAPNVAPPGARRPARVRRVPVSLALSVAVVVLVVAWALLPDVFAHQDPVTGVPAQKFLPPGAAHWFGTDHLGRDVYSRIVHGTASSVLSALVAVGIGVVVGGVLGLVAGFVGGWVDAVVGRTVDVLLAVPGFLLAVVVVSALGFQTINAAVATGVSAVAVFARVMRAEVLKVRRATFVEASTLAGGSSLHVLVRHVLPNAYRSVLALSVLQLGVSILVIAGLAFLGYGDPPPASDWGLLVASGKNYPLAPWLVLAPAAVIVVVVLSVNRVSRRLRQA</sequence>
<keyword evidence="4 7" id="KW-0812">Transmembrane</keyword>
<keyword evidence="6 7" id="KW-0472">Membrane</keyword>
<feature type="transmembrane region" description="Helical" evidence="7">
    <location>
        <begin position="160"/>
        <end position="178"/>
    </location>
</feature>
<dbReference type="PROSITE" id="PS50928">
    <property type="entry name" value="ABC_TM1"/>
    <property type="match status" value="1"/>
</dbReference>
<evidence type="ECO:0000256" key="1">
    <source>
        <dbReference type="ARBA" id="ARBA00004651"/>
    </source>
</evidence>
<evidence type="ECO:0000256" key="6">
    <source>
        <dbReference type="ARBA" id="ARBA00023136"/>
    </source>
</evidence>
<keyword evidence="11" id="KW-1185">Reference proteome</keyword>
<comment type="caution">
    <text evidence="10">The sequence shown here is derived from an EMBL/GenBank/DDBJ whole genome shotgun (WGS) entry which is preliminary data.</text>
</comment>
<evidence type="ECO:0000256" key="7">
    <source>
        <dbReference type="RuleBase" id="RU363032"/>
    </source>
</evidence>
<evidence type="ECO:0000256" key="8">
    <source>
        <dbReference type="SAM" id="MobiDB-lite"/>
    </source>
</evidence>
<dbReference type="GO" id="GO:0055085">
    <property type="term" value="P:transmembrane transport"/>
    <property type="evidence" value="ECO:0007669"/>
    <property type="project" value="InterPro"/>
</dbReference>
<feature type="transmembrane region" description="Helical" evidence="7">
    <location>
        <begin position="261"/>
        <end position="280"/>
    </location>
</feature>
<gene>
    <name evidence="10" type="ORF">CLV34_1154</name>
</gene>
<feature type="transmembrane region" description="Helical" evidence="7">
    <location>
        <begin position="136"/>
        <end position="154"/>
    </location>
</feature>
<dbReference type="InterPro" id="IPR035906">
    <property type="entry name" value="MetI-like_sf"/>
</dbReference>
<evidence type="ECO:0000256" key="4">
    <source>
        <dbReference type="ARBA" id="ARBA00022692"/>
    </source>
</evidence>
<feature type="domain" description="ABC transmembrane type-1" evidence="9">
    <location>
        <begin position="96"/>
        <end position="284"/>
    </location>
</feature>
<dbReference type="AlphaFoldDB" id="A0A2M8WRW0"/>
<keyword evidence="2 7" id="KW-0813">Transport</keyword>
<keyword evidence="5 7" id="KW-1133">Transmembrane helix</keyword>
<dbReference type="GO" id="GO:0005886">
    <property type="term" value="C:plasma membrane"/>
    <property type="evidence" value="ECO:0007669"/>
    <property type="project" value="UniProtKB-SubCell"/>
</dbReference>
<dbReference type="PANTHER" id="PTHR43386:SF1">
    <property type="entry name" value="D,D-DIPEPTIDE TRANSPORT SYSTEM PERMEASE PROTEIN DDPC-RELATED"/>
    <property type="match status" value="1"/>
</dbReference>
<organism evidence="10 11">
    <name type="scientific">Luteimicrobium subarcticum</name>
    <dbReference type="NCBI Taxonomy" id="620910"/>
    <lineage>
        <taxon>Bacteria</taxon>
        <taxon>Bacillati</taxon>
        <taxon>Actinomycetota</taxon>
        <taxon>Actinomycetes</taxon>
        <taxon>Micrococcales</taxon>
        <taxon>Luteimicrobium</taxon>
    </lineage>
</organism>
<feature type="transmembrane region" description="Helical" evidence="7">
    <location>
        <begin position="100"/>
        <end position="124"/>
    </location>
</feature>
<dbReference type="Pfam" id="PF00528">
    <property type="entry name" value="BPD_transp_1"/>
    <property type="match status" value="1"/>
</dbReference>
<keyword evidence="3" id="KW-1003">Cell membrane</keyword>
<feature type="compositionally biased region" description="Low complexity" evidence="8">
    <location>
        <begin position="15"/>
        <end position="24"/>
    </location>
</feature>
<evidence type="ECO:0000256" key="2">
    <source>
        <dbReference type="ARBA" id="ARBA00022448"/>
    </source>
</evidence>